<comment type="caution">
    <text evidence="2">The sequence shown here is derived from an EMBL/GenBank/DDBJ whole genome shotgun (WGS) entry which is preliminary data.</text>
</comment>
<proteinExistence type="predicted"/>
<dbReference type="RefSeq" id="WP_268062458.1">
    <property type="nucleotide sequence ID" value="NZ_JAPQFJ010000018.1"/>
</dbReference>
<organism evidence="2 3">
    <name type="scientific">Clostridium brassicae</name>
    <dbReference type="NCBI Taxonomy" id="2999072"/>
    <lineage>
        <taxon>Bacteria</taxon>
        <taxon>Bacillati</taxon>
        <taxon>Bacillota</taxon>
        <taxon>Clostridia</taxon>
        <taxon>Eubacteriales</taxon>
        <taxon>Clostridiaceae</taxon>
        <taxon>Clostridium</taxon>
    </lineage>
</organism>
<feature type="coiled-coil region" evidence="1">
    <location>
        <begin position="30"/>
        <end position="84"/>
    </location>
</feature>
<name>A0ABT4DCI1_9CLOT</name>
<evidence type="ECO:0000313" key="2">
    <source>
        <dbReference type="EMBL" id="MCY6960027.1"/>
    </source>
</evidence>
<dbReference type="EMBL" id="JAPQFJ010000018">
    <property type="protein sequence ID" value="MCY6960027.1"/>
    <property type="molecule type" value="Genomic_DNA"/>
</dbReference>
<protein>
    <submittedName>
        <fullName evidence="2">Uncharacterized protein</fullName>
    </submittedName>
</protein>
<gene>
    <name evidence="2" type="ORF">OW729_15505</name>
</gene>
<keyword evidence="1" id="KW-0175">Coiled coil</keyword>
<accession>A0ABT4DCI1</accession>
<evidence type="ECO:0000313" key="3">
    <source>
        <dbReference type="Proteomes" id="UP001144612"/>
    </source>
</evidence>
<keyword evidence="3" id="KW-1185">Reference proteome</keyword>
<dbReference type="Proteomes" id="UP001144612">
    <property type="component" value="Unassembled WGS sequence"/>
</dbReference>
<evidence type="ECO:0000256" key="1">
    <source>
        <dbReference type="SAM" id="Coils"/>
    </source>
</evidence>
<sequence>MKISFFYKCKDGYIISNESNNTEEVENNKNKTIKKIAEHIERKCEEYKDEIDFNKDSEELDQLLKAFKEEIRNTNKEESEDNNQ</sequence>
<reference evidence="2" key="1">
    <citation type="submission" date="2022-12" db="EMBL/GenBank/DDBJ databases">
        <title>Clostridium sp. nov., isolated from industrial wastewater.</title>
        <authorList>
            <person name="Jiayan W."/>
        </authorList>
    </citation>
    <scope>NUCLEOTIDE SEQUENCE</scope>
    <source>
        <strain evidence="2">ZC22-4</strain>
    </source>
</reference>